<dbReference type="PANTHER" id="PTHR10366:SF564">
    <property type="entry name" value="STEROL-4-ALPHA-CARBOXYLATE 3-DEHYDROGENASE, DECARBOXYLATING"/>
    <property type="match status" value="1"/>
</dbReference>
<dbReference type="AlphaFoldDB" id="A0A1B8G9S6"/>
<organism evidence="4 5">
    <name type="scientific">Pseudogymnoascus verrucosus</name>
    <dbReference type="NCBI Taxonomy" id="342668"/>
    <lineage>
        <taxon>Eukaryota</taxon>
        <taxon>Fungi</taxon>
        <taxon>Dikarya</taxon>
        <taxon>Ascomycota</taxon>
        <taxon>Pezizomycotina</taxon>
        <taxon>Leotiomycetes</taxon>
        <taxon>Thelebolales</taxon>
        <taxon>Thelebolaceae</taxon>
        <taxon>Pseudogymnoascus</taxon>
    </lineage>
</organism>
<dbReference type="STRING" id="342668.A0A1B8G9S6"/>
<gene>
    <name evidence="4" type="ORF">VE01_09668</name>
</gene>
<evidence type="ECO:0000259" key="3">
    <source>
        <dbReference type="Pfam" id="PF01370"/>
    </source>
</evidence>
<protein>
    <recommendedName>
        <fullName evidence="3">NAD-dependent epimerase/dehydratase domain-containing protein</fullName>
    </recommendedName>
</protein>
<name>A0A1B8G9S6_9PEZI</name>
<evidence type="ECO:0000256" key="2">
    <source>
        <dbReference type="ARBA" id="ARBA00023445"/>
    </source>
</evidence>
<dbReference type="InterPro" id="IPR050425">
    <property type="entry name" value="NAD(P)_dehydrat-like"/>
</dbReference>
<sequence>MALPASNGKTILITGINGYIASVLGQLLLSKGYSIRGTTRRTVASDPLLKGPYAPYKERIQIYEIPDMTVSGAFDEAAKGVHGILHTASPISFVLNSYEATVIPALRGTETILKAAFKAGPQLSSVVVTSSVAAVTNYPAETGYVFTEKDFAHVALDVATKNKAEGVKTPEAILYSASKTAAERTVWKFKNEQNPPFAISTINPSVVIGPPIIIPDSGLKLNETLQPIYNILSGSVSEIPAQIGSGAYVDVRDVAAMHVWAFENPEKANGERYIAATSYGPPQGVADILRYKYRGTKIAEKILVGNPGKGYIGYDKKTGEVSEPDYLPEFPRPSAKKAQESMGLTWIPFKQSVIETAKALEPLL</sequence>
<dbReference type="GO" id="GO:0016616">
    <property type="term" value="F:oxidoreductase activity, acting on the CH-OH group of donors, NAD or NADP as acceptor"/>
    <property type="evidence" value="ECO:0007669"/>
    <property type="project" value="TreeGrafter"/>
</dbReference>
<reference evidence="4 5" key="1">
    <citation type="submission" date="2016-03" db="EMBL/GenBank/DDBJ databases">
        <title>Comparative genomics of Pseudogymnoascus destructans, the fungus causing white-nose syndrome of bats.</title>
        <authorList>
            <person name="Palmer J.M."/>
            <person name="Drees K.P."/>
            <person name="Foster J.T."/>
            <person name="Lindner D.L."/>
        </authorList>
    </citation>
    <scope>NUCLEOTIDE SEQUENCE [LARGE SCALE GENOMIC DNA]</scope>
    <source>
        <strain evidence="4 5">UAMH 10579</strain>
    </source>
</reference>
<evidence type="ECO:0000313" key="5">
    <source>
        <dbReference type="Proteomes" id="UP000091956"/>
    </source>
</evidence>
<keyword evidence="1" id="KW-0560">Oxidoreductase</keyword>
<dbReference type="GeneID" id="28843054"/>
<dbReference type="InterPro" id="IPR036291">
    <property type="entry name" value="NAD(P)-bd_dom_sf"/>
</dbReference>
<dbReference type="PANTHER" id="PTHR10366">
    <property type="entry name" value="NAD DEPENDENT EPIMERASE/DEHYDRATASE"/>
    <property type="match status" value="1"/>
</dbReference>
<accession>A0A1B8G9S6</accession>
<dbReference type="OrthoDB" id="2735536at2759"/>
<dbReference type="Proteomes" id="UP000091956">
    <property type="component" value="Unassembled WGS sequence"/>
</dbReference>
<dbReference type="Pfam" id="PF01370">
    <property type="entry name" value="Epimerase"/>
    <property type="match status" value="1"/>
</dbReference>
<keyword evidence="5" id="KW-1185">Reference proteome</keyword>
<evidence type="ECO:0000313" key="4">
    <source>
        <dbReference type="EMBL" id="OBT92584.1"/>
    </source>
</evidence>
<comment type="similarity">
    <text evidence="2">Belongs to the NAD(P)-dependent epimerase/dehydratase family. Dihydroflavonol-4-reductase subfamily.</text>
</comment>
<dbReference type="Gene3D" id="3.40.50.720">
    <property type="entry name" value="NAD(P)-binding Rossmann-like Domain"/>
    <property type="match status" value="1"/>
</dbReference>
<reference evidence="5" key="2">
    <citation type="journal article" date="2018" name="Nat. Commun.">
        <title>Extreme sensitivity to ultraviolet light in the fungal pathogen causing white-nose syndrome of bats.</title>
        <authorList>
            <person name="Palmer J.M."/>
            <person name="Drees K.P."/>
            <person name="Foster J.T."/>
            <person name="Lindner D.L."/>
        </authorList>
    </citation>
    <scope>NUCLEOTIDE SEQUENCE [LARGE SCALE GENOMIC DNA]</scope>
    <source>
        <strain evidence="5">UAMH 10579</strain>
    </source>
</reference>
<dbReference type="SUPFAM" id="SSF51735">
    <property type="entry name" value="NAD(P)-binding Rossmann-fold domains"/>
    <property type="match status" value="1"/>
</dbReference>
<dbReference type="RefSeq" id="XP_018126317.1">
    <property type="nucleotide sequence ID" value="XM_018279080.2"/>
</dbReference>
<feature type="domain" description="NAD-dependent epimerase/dehydratase" evidence="3">
    <location>
        <begin position="11"/>
        <end position="273"/>
    </location>
</feature>
<dbReference type="EMBL" id="KV460265">
    <property type="protein sequence ID" value="OBT92584.1"/>
    <property type="molecule type" value="Genomic_DNA"/>
</dbReference>
<dbReference type="InterPro" id="IPR001509">
    <property type="entry name" value="Epimerase_deHydtase"/>
</dbReference>
<evidence type="ECO:0000256" key="1">
    <source>
        <dbReference type="ARBA" id="ARBA00023002"/>
    </source>
</evidence>
<proteinExistence type="inferred from homology"/>